<evidence type="ECO:0000313" key="3">
    <source>
        <dbReference type="EMBL" id="SDP00260.1"/>
    </source>
</evidence>
<proteinExistence type="predicted"/>
<keyword evidence="2" id="KW-0472">Membrane</keyword>
<protein>
    <submittedName>
        <fullName evidence="3">Uncharacterized protein</fullName>
    </submittedName>
</protein>
<sequence>MTTPPQTPDPAEQPEQERAEEQQPAPEREGGRRSKSLVVTLTTLGVAVLLGVAGVFAFGPLRSNITEAVSGYFGPDFEKGDCLNLVDARLTDFEEEKVECGSDASDYEIVKHLTGGAKCSEDRAYEVLTVDSDTYCMVMDVTTDDCLWVQGKKYLDTKVDCGSENATWRVTKVADKSDDSVCAPGEYYAIYPEPPRTVCMKDLAEQG</sequence>
<dbReference type="OrthoDB" id="3701210at2"/>
<feature type="region of interest" description="Disordered" evidence="1">
    <location>
        <begin position="1"/>
        <end position="34"/>
    </location>
</feature>
<keyword evidence="4" id="KW-1185">Reference proteome</keyword>
<gene>
    <name evidence="3" type="ORF">SAMN04487905_101400</name>
</gene>
<keyword evidence="2" id="KW-0812">Transmembrane</keyword>
<name>A0A1H0P6D9_9ACTN</name>
<feature type="transmembrane region" description="Helical" evidence="2">
    <location>
        <begin position="37"/>
        <end position="58"/>
    </location>
</feature>
<dbReference type="EMBL" id="FNJR01000001">
    <property type="protein sequence ID" value="SDP00260.1"/>
    <property type="molecule type" value="Genomic_DNA"/>
</dbReference>
<dbReference type="AlphaFoldDB" id="A0A1H0P6D9"/>
<evidence type="ECO:0000256" key="2">
    <source>
        <dbReference type="SAM" id="Phobius"/>
    </source>
</evidence>
<evidence type="ECO:0000256" key="1">
    <source>
        <dbReference type="SAM" id="MobiDB-lite"/>
    </source>
</evidence>
<evidence type="ECO:0000313" key="4">
    <source>
        <dbReference type="Proteomes" id="UP000199497"/>
    </source>
</evidence>
<dbReference type="Proteomes" id="UP000199497">
    <property type="component" value="Unassembled WGS sequence"/>
</dbReference>
<accession>A0A1H0P6D9</accession>
<reference evidence="4" key="1">
    <citation type="submission" date="2016-10" db="EMBL/GenBank/DDBJ databases">
        <authorList>
            <person name="Varghese N."/>
            <person name="Submissions S."/>
        </authorList>
    </citation>
    <scope>NUCLEOTIDE SEQUENCE [LARGE SCALE GENOMIC DNA]</scope>
    <source>
        <strain evidence="4">DSM 46732</strain>
    </source>
</reference>
<keyword evidence="2" id="KW-1133">Transmembrane helix</keyword>
<feature type="compositionally biased region" description="Basic and acidic residues" evidence="1">
    <location>
        <begin position="15"/>
        <end position="32"/>
    </location>
</feature>
<organism evidence="3 4">
    <name type="scientific">Actinopolyspora xinjiangensis</name>
    <dbReference type="NCBI Taxonomy" id="405564"/>
    <lineage>
        <taxon>Bacteria</taxon>
        <taxon>Bacillati</taxon>
        <taxon>Actinomycetota</taxon>
        <taxon>Actinomycetes</taxon>
        <taxon>Actinopolysporales</taxon>
        <taxon>Actinopolysporaceae</taxon>
        <taxon>Actinopolyspora</taxon>
    </lineage>
</organism>
<dbReference type="RefSeq" id="WP_092596745.1">
    <property type="nucleotide sequence ID" value="NZ_FNJR01000001.1"/>
</dbReference>